<protein>
    <submittedName>
        <fullName evidence="1">Uncharacterized protein</fullName>
    </submittedName>
</protein>
<evidence type="ECO:0000313" key="2">
    <source>
        <dbReference type="Proteomes" id="UP000007800"/>
    </source>
</evidence>
<dbReference type="InParanoid" id="C5KAL2"/>
<dbReference type="EMBL" id="GG671811">
    <property type="protein sequence ID" value="EER18188.1"/>
    <property type="molecule type" value="Genomic_DNA"/>
</dbReference>
<organism evidence="2">
    <name type="scientific">Perkinsus marinus (strain ATCC 50983 / TXsc)</name>
    <dbReference type="NCBI Taxonomy" id="423536"/>
    <lineage>
        <taxon>Eukaryota</taxon>
        <taxon>Sar</taxon>
        <taxon>Alveolata</taxon>
        <taxon>Perkinsozoa</taxon>
        <taxon>Perkinsea</taxon>
        <taxon>Perkinsida</taxon>
        <taxon>Perkinsidae</taxon>
        <taxon>Perkinsus</taxon>
    </lineage>
</organism>
<sequence>MGAAEYEDDSRIARWRRVLDSLEEANLICPLDRGNLSAISHPLVAGGAIPKAKANQVGCVAILTGLYSGSQGPYALNVPTAGTILDWLTEGNLGVLYVVVHSKHKITNSPPQNVASLGFCCRDHLEANFKVFRRSTRKATDAVGARVV</sequence>
<accession>C5KAL2</accession>
<keyword evidence="2" id="KW-1185">Reference proteome</keyword>
<dbReference type="GeneID" id="9048766"/>
<dbReference type="RefSeq" id="XP_002786392.1">
    <property type="nucleotide sequence ID" value="XM_002786346.1"/>
</dbReference>
<reference evidence="1 2" key="1">
    <citation type="submission" date="2008-07" db="EMBL/GenBank/DDBJ databases">
        <authorList>
            <person name="El-Sayed N."/>
            <person name="Caler E."/>
            <person name="Inman J."/>
            <person name="Amedeo P."/>
            <person name="Hass B."/>
            <person name="Wortman J."/>
        </authorList>
    </citation>
    <scope>NUCLEOTIDE SEQUENCE [LARGE SCALE GENOMIC DNA]</scope>
    <source>
        <strain evidence="2">ATCC 50983 / TXsc</strain>
    </source>
</reference>
<evidence type="ECO:0000313" key="1">
    <source>
        <dbReference type="EMBL" id="EER18188.1"/>
    </source>
</evidence>
<proteinExistence type="predicted"/>
<gene>
    <name evidence="1" type="ORF">Pmar_PMAR005093</name>
</gene>
<dbReference type="AlphaFoldDB" id="C5KAL2"/>
<dbReference type="OrthoDB" id="10572548at2759"/>
<dbReference type="Proteomes" id="UP000007800">
    <property type="component" value="Unassembled WGS sequence"/>
</dbReference>
<name>C5KAL2_PERM5</name>